<name>A0AAE0GWG4_9CHLO</name>
<protein>
    <submittedName>
        <fullName evidence="1">Uncharacterized protein</fullName>
    </submittedName>
</protein>
<sequence>MAVACSRRAAVGCDFPSSCPLAIVSGRGGVREVTVVVCVGIRAVAGLAKENMHITAVISQMCSGDATGMG</sequence>
<accession>A0AAE0GWG4</accession>
<comment type="caution">
    <text evidence="1">The sequence shown here is derived from an EMBL/GenBank/DDBJ whole genome shotgun (WGS) entry which is preliminary data.</text>
</comment>
<keyword evidence="2" id="KW-1185">Reference proteome</keyword>
<organism evidence="1 2">
    <name type="scientific">Cymbomonas tetramitiformis</name>
    <dbReference type="NCBI Taxonomy" id="36881"/>
    <lineage>
        <taxon>Eukaryota</taxon>
        <taxon>Viridiplantae</taxon>
        <taxon>Chlorophyta</taxon>
        <taxon>Pyramimonadophyceae</taxon>
        <taxon>Pyramimonadales</taxon>
        <taxon>Pyramimonadaceae</taxon>
        <taxon>Cymbomonas</taxon>
    </lineage>
</organism>
<dbReference type="EMBL" id="LGRX02001752">
    <property type="protein sequence ID" value="KAK3285592.1"/>
    <property type="molecule type" value="Genomic_DNA"/>
</dbReference>
<evidence type="ECO:0000313" key="2">
    <source>
        <dbReference type="Proteomes" id="UP001190700"/>
    </source>
</evidence>
<evidence type="ECO:0000313" key="1">
    <source>
        <dbReference type="EMBL" id="KAK3285592.1"/>
    </source>
</evidence>
<reference evidence="1 2" key="1">
    <citation type="journal article" date="2015" name="Genome Biol. Evol.">
        <title>Comparative Genomics of a Bacterivorous Green Alga Reveals Evolutionary Causalities and Consequences of Phago-Mixotrophic Mode of Nutrition.</title>
        <authorList>
            <person name="Burns J.A."/>
            <person name="Paasch A."/>
            <person name="Narechania A."/>
            <person name="Kim E."/>
        </authorList>
    </citation>
    <scope>NUCLEOTIDE SEQUENCE [LARGE SCALE GENOMIC DNA]</scope>
    <source>
        <strain evidence="1 2">PLY_AMNH</strain>
    </source>
</reference>
<dbReference type="Proteomes" id="UP001190700">
    <property type="component" value="Unassembled WGS sequence"/>
</dbReference>
<proteinExistence type="predicted"/>
<dbReference type="AlphaFoldDB" id="A0AAE0GWG4"/>
<gene>
    <name evidence="1" type="ORF">CYMTET_6813</name>
</gene>